<dbReference type="AlphaFoldDB" id="A0A4Q9DNW8"/>
<comment type="caution">
    <text evidence="2">The sequence shown here is derived from an EMBL/GenBank/DDBJ whole genome shotgun (WGS) entry which is preliminary data.</text>
</comment>
<dbReference type="InterPro" id="IPR006059">
    <property type="entry name" value="SBP"/>
</dbReference>
<protein>
    <submittedName>
        <fullName evidence="2">Extracellular solute-binding protein</fullName>
    </submittedName>
</protein>
<evidence type="ECO:0000256" key="1">
    <source>
        <dbReference type="SAM" id="SignalP"/>
    </source>
</evidence>
<name>A0A4Q9DNW8_9BACL</name>
<reference evidence="2 3" key="1">
    <citation type="submission" date="2019-02" db="EMBL/GenBank/DDBJ databases">
        <title>Paenibacillus sp. nov., isolated from surface-sterilized tissue of Thalictrum simplex L.</title>
        <authorList>
            <person name="Tuo L."/>
        </authorList>
    </citation>
    <scope>NUCLEOTIDE SEQUENCE [LARGE SCALE GENOMIC DNA]</scope>
    <source>
        <strain evidence="2 3">N2SHLJ1</strain>
    </source>
</reference>
<gene>
    <name evidence="2" type="ORF">EYB31_21975</name>
</gene>
<dbReference type="PANTHER" id="PTHR43649">
    <property type="entry name" value="ARABINOSE-BINDING PROTEIN-RELATED"/>
    <property type="match status" value="1"/>
</dbReference>
<evidence type="ECO:0000313" key="3">
    <source>
        <dbReference type="Proteomes" id="UP000293142"/>
    </source>
</evidence>
<dbReference type="OrthoDB" id="9787283at2"/>
<dbReference type="Proteomes" id="UP000293142">
    <property type="component" value="Unassembled WGS sequence"/>
</dbReference>
<organism evidence="2 3">
    <name type="scientific">Paenibacillus thalictri</name>
    <dbReference type="NCBI Taxonomy" id="2527873"/>
    <lineage>
        <taxon>Bacteria</taxon>
        <taxon>Bacillati</taxon>
        <taxon>Bacillota</taxon>
        <taxon>Bacilli</taxon>
        <taxon>Bacillales</taxon>
        <taxon>Paenibacillaceae</taxon>
        <taxon>Paenibacillus</taxon>
    </lineage>
</organism>
<proteinExistence type="predicted"/>
<sequence>MKQRIVATLVLIPALCLTACNNHSGESSAGGAKNTEMKKRDITVLLTHADAVFATQRPVSDHQIYYNEINRLAGRNVKYDFLTWGGGNDFKQQLALRFASGDLADLVRTDSIDSSVHRGAVDQGVFLQLDELIDKYGPHLKAKIPKVSWDSPRVKKNGKTYGIPVLSGWPATRMMFYRQDWLDELGMEPPKTLDEFLKYAEGVKQKDMNKDGDPNNEYVLPLNDNLEYSDILSGAFGVRPGAWQLRNGRMEPDVIQPQMKEAVAFYKKLYDNGYIMKDFATKKQAERTAEIYKGQYGAFTALVDHYVRFDGASKYLNQPNAKITMAAPLKGAKGESYVDLENEQVDFVWVIPANTKNPEEVIQFLDWAWSSPEADQFFAFGVKGHNYTEENGQVKYDPNAPANSQNNAYEFFQKNLNFREIGITNPKVISTLPDSKKILKAYADAESAVYKHASLGMPVLKALDGHPELTPNLTAGSLFSDGFVRWVVGREDLDTGFEKFVNDWKQRGGEQAIKEATEWYQKKK</sequence>
<dbReference type="Pfam" id="PF13416">
    <property type="entry name" value="SBP_bac_8"/>
    <property type="match status" value="1"/>
</dbReference>
<feature type="chain" id="PRO_5039434004" evidence="1">
    <location>
        <begin position="20"/>
        <end position="524"/>
    </location>
</feature>
<keyword evidence="3" id="KW-1185">Reference proteome</keyword>
<feature type="signal peptide" evidence="1">
    <location>
        <begin position="1"/>
        <end position="19"/>
    </location>
</feature>
<dbReference type="EMBL" id="SIRE01000016">
    <property type="protein sequence ID" value="TBL75665.1"/>
    <property type="molecule type" value="Genomic_DNA"/>
</dbReference>
<dbReference type="InterPro" id="IPR050490">
    <property type="entry name" value="Bact_solute-bd_prot1"/>
</dbReference>
<dbReference type="PANTHER" id="PTHR43649:SF12">
    <property type="entry name" value="DIACETYLCHITOBIOSE BINDING PROTEIN DASA"/>
    <property type="match status" value="1"/>
</dbReference>
<keyword evidence="1" id="KW-0732">Signal</keyword>
<dbReference type="SUPFAM" id="SSF53850">
    <property type="entry name" value="Periplasmic binding protein-like II"/>
    <property type="match status" value="1"/>
</dbReference>
<dbReference type="Gene3D" id="3.40.190.10">
    <property type="entry name" value="Periplasmic binding protein-like II"/>
    <property type="match status" value="2"/>
</dbReference>
<evidence type="ECO:0000313" key="2">
    <source>
        <dbReference type="EMBL" id="TBL75665.1"/>
    </source>
</evidence>
<accession>A0A4Q9DNW8</accession>
<dbReference type="RefSeq" id="WP_131015576.1">
    <property type="nucleotide sequence ID" value="NZ_SIRE01000016.1"/>
</dbReference>